<keyword evidence="3" id="KW-1185">Reference proteome</keyword>
<sequence length="404" mass="45601">MKKVVASALVGLGAAALFNAPSANAAPTFYFGDGKKLTIFQMVQVWNVYTLKNDPFNKDIDARNDIYIRRGRIGVKGKLRKDISFKVWFAYDNLGKNEASASTGTANANSAHENREFYIWDALWTWHLDPEWANISIGYFRPQVGRESITTAFKVISFQKALTNFDVRKHIVGRGPGRETGINIGGLALNKQLNYNFGIFDTNSTKIVKDIGGKSDKVGDGKKWSPLFAVRVAWSFRDPEHKKYKMGYTQTYYGKRNGVTVGLNYTYQGETDVFKSNSLRGVDLLANFGPVDFVAEYDWLYRKLQTGESGTDTVWSVKAGYNIKLANGQIVRPSVMASKEDIDKEDPNNAKESLTGPAIKQEVYEISLNWLINKDKFKLNLSYDWGKKKDKDFSYIGVGFQFIY</sequence>
<organism evidence="2 3">
    <name type="scientific">Hydrogenothermus marinus</name>
    <dbReference type="NCBI Taxonomy" id="133270"/>
    <lineage>
        <taxon>Bacteria</taxon>
        <taxon>Pseudomonadati</taxon>
        <taxon>Aquificota</taxon>
        <taxon>Aquificia</taxon>
        <taxon>Aquificales</taxon>
        <taxon>Hydrogenothermaceae</taxon>
        <taxon>Hydrogenothermus</taxon>
    </lineage>
</organism>
<evidence type="ECO:0000313" key="3">
    <source>
        <dbReference type="Proteomes" id="UP000280842"/>
    </source>
</evidence>
<dbReference type="RefSeq" id="WP_121923273.1">
    <property type="nucleotide sequence ID" value="NZ_REFO01000012.1"/>
</dbReference>
<protein>
    <submittedName>
        <fullName evidence="2">Phosphate-selective porin O/P</fullName>
    </submittedName>
</protein>
<dbReference type="InterPro" id="IPR023614">
    <property type="entry name" value="Porin_dom_sf"/>
</dbReference>
<dbReference type="InterPro" id="IPR010870">
    <property type="entry name" value="Porin_O/P"/>
</dbReference>
<proteinExistence type="predicted"/>
<accession>A0A3M0BFP7</accession>
<comment type="caution">
    <text evidence="2">The sequence shown here is derived from an EMBL/GenBank/DDBJ whole genome shotgun (WGS) entry which is preliminary data.</text>
</comment>
<dbReference type="Pfam" id="PF07396">
    <property type="entry name" value="Porin_O_P"/>
    <property type="match status" value="1"/>
</dbReference>
<dbReference type="OrthoDB" id="9775at2"/>
<dbReference type="AlphaFoldDB" id="A0A3M0BFP7"/>
<gene>
    <name evidence="2" type="ORF">CLV39_1154</name>
</gene>
<name>A0A3M0BFP7_9AQUI</name>
<keyword evidence="1" id="KW-0732">Signal</keyword>
<dbReference type="Proteomes" id="UP000280842">
    <property type="component" value="Unassembled WGS sequence"/>
</dbReference>
<reference evidence="2 3" key="1">
    <citation type="submission" date="2018-10" db="EMBL/GenBank/DDBJ databases">
        <title>Genomic Encyclopedia of Archaeal and Bacterial Type Strains, Phase II (KMG-II): from individual species to whole genera.</title>
        <authorList>
            <person name="Goeker M."/>
        </authorList>
    </citation>
    <scope>NUCLEOTIDE SEQUENCE [LARGE SCALE GENOMIC DNA]</scope>
    <source>
        <strain evidence="2 3">VM1</strain>
    </source>
</reference>
<evidence type="ECO:0000256" key="1">
    <source>
        <dbReference type="SAM" id="SignalP"/>
    </source>
</evidence>
<dbReference type="EMBL" id="REFO01000012">
    <property type="protein sequence ID" value="RMA96140.1"/>
    <property type="molecule type" value="Genomic_DNA"/>
</dbReference>
<dbReference type="SUPFAM" id="SSF56935">
    <property type="entry name" value="Porins"/>
    <property type="match status" value="1"/>
</dbReference>
<feature type="chain" id="PRO_5018317135" evidence="1">
    <location>
        <begin position="26"/>
        <end position="404"/>
    </location>
</feature>
<evidence type="ECO:0000313" key="2">
    <source>
        <dbReference type="EMBL" id="RMA96140.1"/>
    </source>
</evidence>
<feature type="signal peptide" evidence="1">
    <location>
        <begin position="1"/>
        <end position="25"/>
    </location>
</feature>
<dbReference type="Gene3D" id="2.40.160.10">
    <property type="entry name" value="Porin"/>
    <property type="match status" value="1"/>
</dbReference>